<evidence type="ECO:0000256" key="2">
    <source>
        <dbReference type="ARBA" id="ARBA00023315"/>
    </source>
</evidence>
<dbReference type="InterPro" id="IPR051531">
    <property type="entry name" value="N-acetyltransferase"/>
</dbReference>
<dbReference type="Proteomes" id="UP000886758">
    <property type="component" value="Unassembled WGS sequence"/>
</dbReference>
<reference evidence="5" key="1">
    <citation type="submission" date="2020-10" db="EMBL/GenBank/DDBJ databases">
        <authorList>
            <person name="Gilroy R."/>
        </authorList>
    </citation>
    <scope>NUCLEOTIDE SEQUENCE</scope>
    <source>
        <strain evidence="5">ChiW17-6978</strain>
    </source>
</reference>
<dbReference type="EMBL" id="DVLF01000071">
    <property type="protein sequence ID" value="HIT49820.1"/>
    <property type="molecule type" value="Genomic_DNA"/>
</dbReference>
<dbReference type="PANTHER" id="PTHR43792:SF8">
    <property type="entry name" value="[RIBOSOMAL PROTEIN US5]-ALANINE N-ACETYLTRANSFERASE"/>
    <property type="match status" value="1"/>
</dbReference>
<dbReference type="PANTHER" id="PTHR43792">
    <property type="entry name" value="GNAT FAMILY, PUTATIVE (AFU_ORTHOLOGUE AFUA_3G00765)-RELATED-RELATED"/>
    <property type="match status" value="1"/>
</dbReference>
<dbReference type="SUPFAM" id="SSF55729">
    <property type="entry name" value="Acyl-CoA N-acyltransferases (Nat)"/>
    <property type="match status" value="1"/>
</dbReference>
<comment type="caution">
    <text evidence="5">The sequence shown here is derived from an EMBL/GenBank/DDBJ whole genome shotgun (WGS) entry which is preliminary data.</text>
</comment>
<comment type="similarity">
    <text evidence="3">Belongs to the acetyltransferase family. RimJ subfamily.</text>
</comment>
<evidence type="ECO:0000256" key="1">
    <source>
        <dbReference type="ARBA" id="ARBA00022679"/>
    </source>
</evidence>
<protein>
    <submittedName>
        <fullName evidence="5">GNAT family N-acetyltransferase</fullName>
    </submittedName>
</protein>
<dbReference type="InterPro" id="IPR016181">
    <property type="entry name" value="Acyl_CoA_acyltransferase"/>
</dbReference>
<accession>A0A9D1KI07</accession>
<proteinExistence type="inferred from homology"/>
<feature type="domain" description="N-acetyltransferase" evidence="4">
    <location>
        <begin position="8"/>
        <end position="162"/>
    </location>
</feature>
<sequence length="183" mass="21290">MHLETKRLILRDLDFSDRHSFFEYGRCPKVGPNAGWKPFLSQEISDRVLSGLILSKETYAIALKETNRCIGTISLYHTTLRKYSKVRSLGFSLHEDYWNQGLMTEAVKAIVDYAFTKTDCEILEAGHHIGNTASKRVIEKCGFLYDGTFCSYKKLYDGRLIDADFYSLKRSEYERMKEQWKTN</sequence>
<dbReference type="PROSITE" id="PS51186">
    <property type="entry name" value="GNAT"/>
    <property type="match status" value="1"/>
</dbReference>
<evidence type="ECO:0000259" key="4">
    <source>
        <dbReference type="PROSITE" id="PS51186"/>
    </source>
</evidence>
<evidence type="ECO:0000313" key="5">
    <source>
        <dbReference type="EMBL" id="HIT49820.1"/>
    </source>
</evidence>
<dbReference type="Pfam" id="PF13302">
    <property type="entry name" value="Acetyltransf_3"/>
    <property type="match status" value="1"/>
</dbReference>
<evidence type="ECO:0000313" key="6">
    <source>
        <dbReference type="Proteomes" id="UP000886758"/>
    </source>
</evidence>
<gene>
    <name evidence="5" type="ORF">IAD46_02215</name>
</gene>
<dbReference type="Gene3D" id="3.40.630.30">
    <property type="match status" value="1"/>
</dbReference>
<name>A0A9D1KI07_9MOLU</name>
<reference evidence="5" key="2">
    <citation type="journal article" date="2021" name="PeerJ">
        <title>Extensive microbial diversity within the chicken gut microbiome revealed by metagenomics and culture.</title>
        <authorList>
            <person name="Gilroy R."/>
            <person name="Ravi A."/>
            <person name="Getino M."/>
            <person name="Pursley I."/>
            <person name="Horton D.L."/>
            <person name="Alikhan N.F."/>
            <person name="Baker D."/>
            <person name="Gharbi K."/>
            <person name="Hall N."/>
            <person name="Watson M."/>
            <person name="Adriaenssens E.M."/>
            <person name="Foster-Nyarko E."/>
            <person name="Jarju S."/>
            <person name="Secka A."/>
            <person name="Antonio M."/>
            <person name="Oren A."/>
            <person name="Chaudhuri R.R."/>
            <person name="La Ragione R."/>
            <person name="Hildebrand F."/>
            <person name="Pallen M.J."/>
        </authorList>
    </citation>
    <scope>NUCLEOTIDE SEQUENCE</scope>
    <source>
        <strain evidence="5">ChiW17-6978</strain>
    </source>
</reference>
<keyword evidence="1" id="KW-0808">Transferase</keyword>
<organism evidence="5 6">
    <name type="scientific">Candidatus Pelethenecus faecipullorum</name>
    <dbReference type="NCBI Taxonomy" id="2840900"/>
    <lineage>
        <taxon>Bacteria</taxon>
        <taxon>Bacillati</taxon>
        <taxon>Mycoplasmatota</taxon>
        <taxon>Mollicutes</taxon>
        <taxon>Candidatus Pelethenecus</taxon>
    </lineage>
</organism>
<keyword evidence="2" id="KW-0012">Acyltransferase</keyword>
<evidence type="ECO:0000256" key="3">
    <source>
        <dbReference type="ARBA" id="ARBA00038502"/>
    </source>
</evidence>
<dbReference type="GO" id="GO:0005737">
    <property type="term" value="C:cytoplasm"/>
    <property type="evidence" value="ECO:0007669"/>
    <property type="project" value="TreeGrafter"/>
</dbReference>
<dbReference type="AlphaFoldDB" id="A0A9D1KI07"/>
<dbReference type="GO" id="GO:0008999">
    <property type="term" value="F:protein-N-terminal-alanine acetyltransferase activity"/>
    <property type="evidence" value="ECO:0007669"/>
    <property type="project" value="TreeGrafter"/>
</dbReference>
<dbReference type="InterPro" id="IPR000182">
    <property type="entry name" value="GNAT_dom"/>
</dbReference>